<reference evidence="2 3" key="1">
    <citation type="submission" date="2010-12" db="EMBL/GenBank/DDBJ databases">
        <authorList>
            <person name="Muzny D."/>
            <person name="Qin X."/>
            <person name="Deng J."/>
            <person name="Jiang H."/>
            <person name="Liu Y."/>
            <person name="Qu J."/>
            <person name="Song X.-Z."/>
            <person name="Zhang L."/>
            <person name="Thornton R."/>
            <person name="Coyle M."/>
            <person name="Francisco L."/>
            <person name="Jackson L."/>
            <person name="Javaid M."/>
            <person name="Korchina V."/>
            <person name="Kovar C."/>
            <person name="Mata R."/>
            <person name="Mathew T."/>
            <person name="Ngo R."/>
            <person name="Nguyen L."/>
            <person name="Nguyen N."/>
            <person name="Okwuonu G."/>
            <person name="Ongeri F."/>
            <person name="Pham C."/>
            <person name="Simmons D."/>
            <person name="Wilczek-Boney K."/>
            <person name="Hale W."/>
            <person name="Jakkamsetti A."/>
            <person name="Pham P."/>
            <person name="Ruth R."/>
            <person name="San Lucas F."/>
            <person name="Warren J."/>
            <person name="Zhang J."/>
            <person name="Zhao Z."/>
            <person name="Zhou C."/>
            <person name="Zhu D."/>
            <person name="Lee S."/>
            <person name="Bess C."/>
            <person name="Blankenburg K."/>
            <person name="Forbes L."/>
            <person name="Fu Q."/>
            <person name="Gubbala S."/>
            <person name="Hirani K."/>
            <person name="Jayaseelan J.C."/>
            <person name="Lara F."/>
            <person name="Munidasa M."/>
            <person name="Palculict T."/>
            <person name="Patil S."/>
            <person name="Pu L.-L."/>
            <person name="Saada N."/>
            <person name="Tang L."/>
            <person name="Weissenberger G."/>
            <person name="Zhu Y."/>
            <person name="Hemphill L."/>
            <person name="Shang Y."/>
            <person name="Youmans B."/>
            <person name="Ayvaz T."/>
            <person name="Ross M."/>
            <person name="Santibanez J."/>
            <person name="Aqrawi P."/>
            <person name="Gross S."/>
            <person name="Joshi V."/>
            <person name="Fowler G."/>
            <person name="Nazareth L."/>
            <person name="Reid J."/>
            <person name="Worley K."/>
            <person name="Petrosino J."/>
            <person name="Highlander S."/>
            <person name="Gibbs R."/>
        </authorList>
    </citation>
    <scope>NUCLEOTIDE SEQUENCE [LARGE SCALE GENOMIC DNA]</scope>
    <source>
        <strain evidence="3">DSM 15952 / CCUG 50447 / LMG 22039 / TP 1.5</strain>
    </source>
</reference>
<comment type="similarity">
    <text evidence="1">Belongs to the UPF0145 family.</text>
</comment>
<dbReference type="EMBL" id="AEPV01000028">
    <property type="protein sequence ID" value="EFU74350.1"/>
    <property type="molecule type" value="Genomic_DNA"/>
</dbReference>
<comment type="caution">
    <text evidence="2">The sequence shown here is derived from an EMBL/GenBank/DDBJ whole genome shotgun (WGS) entry which is preliminary data.</text>
</comment>
<evidence type="ECO:0008006" key="4">
    <source>
        <dbReference type="Google" id="ProtNLM"/>
    </source>
</evidence>
<keyword evidence="3" id="KW-1185">Reference proteome</keyword>
<dbReference type="InterPro" id="IPR002765">
    <property type="entry name" value="UPF0145_YbjQ-like"/>
</dbReference>
<dbReference type="eggNOG" id="COG0393">
    <property type="taxonomic scope" value="Bacteria"/>
</dbReference>
<dbReference type="STRING" id="888064.HMPREF9088_0804"/>
<gene>
    <name evidence="2" type="ORF">HMPREF9088_0804</name>
</gene>
<accession>E6LEL4</accession>
<sequence>MTDKFRCFFFTVLCTNLKNTVHLKKLKGADTMSLFRKDNQTEEERRRIREIILSTGNIDRPYIVRDIVFASEKLEVDLFDPRVDPNDLLADISHRLREKADAYGANAVIHCHFEHEHLVHPDGSTFLEIFAYGTVVQFVQSTIGG</sequence>
<dbReference type="Gene3D" id="3.30.110.70">
    <property type="entry name" value="Hypothetical protein apc22750. Chain B"/>
    <property type="match status" value="1"/>
</dbReference>
<evidence type="ECO:0000256" key="1">
    <source>
        <dbReference type="ARBA" id="ARBA00010751"/>
    </source>
</evidence>
<dbReference type="AlphaFoldDB" id="E6LEL4"/>
<dbReference type="SUPFAM" id="SSF117782">
    <property type="entry name" value="YbjQ-like"/>
    <property type="match status" value="1"/>
</dbReference>
<protein>
    <recommendedName>
        <fullName evidence="4">Heavy metal-binding domain-containing protein</fullName>
    </recommendedName>
</protein>
<evidence type="ECO:0000313" key="3">
    <source>
        <dbReference type="Proteomes" id="UP000010296"/>
    </source>
</evidence>
<name>E6LEL4_ENTI1</name>
<organism evidence="2 3">
    <name type="scientific">Enterococcus italicus (strain DSM 15952 / CCUG 50447 / LMG 22039 / TP 1.5)</name>
    <dbReference type="NCBI Taxonomy" id="888064"/>
    <lineage>
        <taxon>Bacteria</taxon>
        <taxon>Bacillati</taxon>
        <taxon>Bacillota</taxon>
        <taxon>Bacilli</taxon>
        <taxon>Lactobacillales</taxon>
        <taxon>Enterococcaceae</taxon>
        <taxon>Enterococcus</taxon>
    </lineage>
</organism>
<dbReference type="Pfam" id="PF01906">
    <property type="entry name" value="YbjQ_1"/>
    <property type="match status" value="1"/>
</dbReference>
<evidence type="ECO:0000313" key="2">
    <source>
        <dbReference type="EMBL" id="EFU74350.1"/>
    </source>
</evidence>
<dbReference type="HOGENOM" id="CLU_149226_0_0_9"/>
<dbReference type="InterPro" id="IPR035439">
    <property type="entry name" value="UPF0145_dom_sf"/>
</dbReference>
<proteinExistence type="inferred from homology"/>
<dbReference type="Proteomes" id="UP000010296">
    <property type="component" value="Unassembled WGS sequence"/>
</dbReference>